<name>A0A6A6IAX3_9PLEO</name>
<dbReference type="OrthoDB" id="3045089at2759"/>
<dbReference type="RefSeq" id="XP_033682212.1">
    <property type="nucleotide sequence ID" value="XM_033822349.1"/>
</dbReference>
<gene>
    <name evidence="1" type="ORF">BU26DRAFT_343814</name>
</gene>
<dbReference type="GeneID" id="54575679"/>
<dbReference type="EMBL" id="ML987197">
    <property type="protein sequence ID" value="KAF2247208.1"/>
    <property type="molecule type" value="Genomic_DNA"/>
</dbReference>
<accession>A0A6A6IAX3</accession>
<dbReference type="Proteomes" id="UP000800094">
    <property type="component" value="Unassembled WGS sequence"/>
</dbReference>
<protein>
    <submittedName>
        <fullName evidence="1">Uncharacterized protein</fullName>
    </submittedName>
</protein>
<evidence type="ECO:0000313" key="1">
    <source>
        <dbReference type="EMBL" id="KAF2247208.1"/>
    </source>
</evidence>
<dbReference type="PANTHER" id="PTHR38886:SF1">
    <property type="entry name" value="NACHT-NTPASE AND P-LOOP NTPASES N-TERMINAL DOMAIN-CONTAINING PROTEIN"/>
    <property type="match status" value="1"/>
</dbReference>
<proteinExistence type="predicted"/>
<dbReference type="PANTHER" id="PTHR38886">
    <property type="entry name" value="SESA DOMAIN-CONTAINING PROTEIN"/>
    <property type="match status" value="1"/>
</dbReference>
<evidence type="ECO:0000313" key="2">
    <source>
        <dbReference type="Proteomes" id="UP000800094"/>
    </source>
</evidence>
<dbReference type="AlphaFoldDB" id="A0A6A6IAX3"/>
<organism evidence="1 2">
    <name type="scientific">Trematosphaeria pertusa</name>
    <dbReference type="NCBI Taxonomy" id="390896"/>
    <lineage>
        <taxon>Eukaryota</taxon>
        <taxon>Fungi</taxon>
        <taxon>Dikarya</taxon>
        <taxon>Ascomycota</taxon>
        <taxon>Pezizomycotina</taxon>
        <taxon>Dothideomycetes</taxon>
        <taxon>Pleosporomycetidae</taxon>
        <taxon>Pleosporales</taxon>
        <taxon>Massarineae</taxon>
        <taxon>Trematosphaeriaceae</taxon>
        <taxon>Trematosphaeria</taxon>
    </lineage>
</organism>
<reference evidence="1" key="1">
    <citation type="journal article" date="2020" name="Stud. Mycol.">
        <title>101 Dothideomycetes genomes: a test case for predicting lifestyles and emergence of pathogens.</title>
        <authorList>
            <person name="Haridas S."/>
            <person name="Albert R."/>
            <person name="Binder M."/>
            <person name="Bloem J."/>
            <person name="Labutti K."/>
            <person name="Salamov A."/>
            <person name="Andreopoulos B."/>
            <person name="Baker S."/>
            <person name="Barry K."/>
            <person name="Bills G."/>
            <person name="Bluhm B."/>
            <person name="Cannon C."/>
            <person name="Castanera R."/>
            <person name="Culley D."/>
            <person name="Daum C."/>
            <person name="Ezra D."/>
            <person name="Gonzalez J."/>
            <person name="Henrissat B."/>
            <person name="Kuo A."/>
            <person name="Liang C."/>
            <person name="Lipzen A."/>
            <person name="Lutzoni F."/>
            <person name="Magnuson J."/>
            <person name="Mondo S."/>
            <person name="Nolan M."/>
            <person name="Ohm R."/>
            <person name="Pangilinan J."/>
            <person name="Park H.-J."/>
            <person name="Ramirez L."/>
            <person name="Alfaro M."/>
            <person name="Sun H."/>
            <person name="Tritt A."/>
            <person name="Yoshinaga Y."/>
            <person name="Zwiers L.-H."/>
            <person name="Turgeon B."/>
            <person name="Goodwin S."/>
            <person name="Spatafora J."/>
            <person name="Crous P."/>
            <person name="Grigoriev I."/>
        </authorList>
    </citation>
    <scope>NUCLEOTIDE SEQUENCE</scope>
    <source>
        <strain evidence="1">CBS 122368</strain>
    </source>
</reference>
<sequence>MIAFGFSVGDFIAGTKLLISLFGGFKEAGGASTKYTSESAFLTSLVSTLQHLDDYVKQTPQDDISQEITDLLKIMQGPLDEFKAFVDKYRTSLGKAATKTTLGKAKATVSFTVKDVSGKVEKLRRQVEQPLQAFNSLLSLQVM</sequence>
<keyword evidence="2" id="KW-1185">Reference proteome</keyword>